<dbReference type="Gene3D" id="3.40.50.300">
    <property type="entry name" value="P-loop containing nucleotide triphosphate hydrolases"/>
    <property type="match status" value="1"/>
</dbReference>
<evidence type="ECO:0000256" key="3">
    <source>
        <dbReference type="ARBA" id="ARBA00022806"/>
    </source>
</evidence>
<dbReference type="AlphaFoldDB" id="A0A949N5P7"/>
<comment type="caution">
    <text evidence="6">The sequence shown here is derived from an EMBL/GenBank/DDBJ whole genome shotgun (WGS) entry which is preliminary data.</text>
</comment>
<organism evidence="6 7">
    <name type="scientific">Streptomyces tardus</name>
    <dbReference type="NCBI Taxonomy" id="2780544"/>
    <lineage>
        <taxon>Bacteria</taxon>
        <taxon>Bacillati</taxon>
        <taxon>Actinomycetota</taxon>
        <taxon>Actinomycetes</taxon>
        <taxon>Kitasatosporales</taxon>
        <taxon>Streptomycetaceae</taxon>
        <taxon>Streptomyces</taxon>
    </lineage>
</organism>
<dbReference type="InterPro" id="IPR047187">
    <property type="entry name" value="SF1_C_Upf1"/>
</dbReference>
<evidence type="ECO:0000313" key="7">
    <source>
        <dbReference type="Proteomes" id="UP000694501"/>
    </source>
</evidence>
<keyword evidence="3 6" id="KW-0347">Helicase</keyword>
<keyword evidence="2" id="KW-0378">Hydrolase</keyword>
<dbReference type="EMBL" id="JAELVF020000001">
    <property type="protein sequence ID" value="MBU7599179.1"/>
    <property type="molecule type" value="Genomic_DNA"/>
</dbReference>
<accession>A0A949N5P7</accession>
<evidence type="ECO:0000256" key="4">
    <source>
        <dbReference type="ARBA" id="ARBA00022840"/>
    </source>
</evidence>
<proteinExistence type="predicted"/>
<dbReference type="InterPro" id="IPR041679">
    <property type="entry name" value="DNA2/NAM7-like_C"/>
</dbReference>
<dbReference type="PANTHER" id="PTHR43788">
    <property type="entry name" value="DNA2/NAM7 HELICASE FAMILY MEMBER"/>
    <property type="match status" value="1"/>
</dbReference>
<reference evidence="6" key="1">
    <citation type="submission" date="2021-06" db="EMBL/GenBank/DDBJ databases">
        <title>Sequencing of actinobacteria type strains.</title>
        <authorList>
            <person name="Nguyen G.-S."/>
            <person name="Wentzel A."/>
        </authorList>
    </citation>
    <scope>NUCLEOTIDE SEQUENCE</scope>
    <source>
        <strain evidence="6">P38-E01</strain>
    </source>
</reference>
<dbReference type="InterPro" id="IPR027417">
    <property type="entry name" value="P-loop_NTPase"/>
</dbReference>
<protein>
    <submittedName>
        <fullName evidence="6">DNA2/NAM7 family helicase</fullName>
    </submittedName>
</protein>
<dbReference type="InterPro" id="IPR050534">
    <property type="entry name" value="Coronavir_polyprotein_1ab"/>
</dbReference>
<dbReference type="Proteomes" id="UP000694501">
    <property type="component" value="Unassembled WGS sequence"/>
</dbReference>
<keyword evidence="7" id="KW-1185">Reference proteome</keyword>
<gene>
    <name evidence="6" type="ORF">JGS22_016565</name>
</gene>
<keyword evidence="1" id="KW-0547">Nucleotide-binding</keyword>
<dbReference type="SUPFAM" id="SSF52540">
    <property type="entry name" value="P-loop containing nucleoside triphosphate hydrolases"/>
    <property type="match status" value="1"/>
</dbReference>
<dbReference type="GO" id="GO:0005524">
    <property type="term" value="F:ATP binding"/>
    <property type="evidence" value="ECO:0007669"/>
    <property type="project" value="UniProtKB-KW"/>
</dbReference>
<dbReference type="PANTHER" id="PTHR43788:SF8">
    <property type="entry name" value="DNA-BINDING PROTEIN SMUBP-2"/>
    <property type="match status" value="1"/>
</dbReference>
<evidence type="ECO:0000259" key="5">
    <source>
        <dbReference type="Pfam" id="PF13087"/>
    </source>
</evidence>
<evidence type="ECO:0000313" key="6">
    <source>
        <dbReference type="EMBL" id="MBU7599179.1"/>
    </source>
</evidence>
<evidence type="ECO:0000256" key="1">
    <source>
        <dbReference type="ARBA" id="ARBA00022741"/>
    </source>
</evidence>
<evidence type="ECO:0000256" key="2">
    <source>
        <dbReference type="ARBA" id="ARBA00022801"/>
    </source>
</evidence>
<dbReference type="Pfam" id="PF13087">
    <property type="entry name" value="AAA_12"/>
    <property type="match status" value="1"/>
</dbReference>
<keyword evidence="4" id="KW-0067">ATP-binding</keyword>
<dbReference type="CDD" id="cd18808">
    <property type="entry name" value="SF1_C_Upf1"/>
    <property type="match status" value="1"/>
</dbReference>
<dbReference type="GO" id="GO:0043139">
    <property type="term" value="F:5'-3' DNA helicase activity"/>
    <property type="evidence" value="ECO:0007669"/>
    <property type="project" value="TreeGrafter"/>
</dbReference>
<dbReference type="GO" id="GO:0016787">
    <property type="term" value="F:hydrolase activity"/>
    <property type="evidence" value="ECO:0007669"/>
    <property type="project" value="UniProtKB-KW"/>
</dbReference>
<name>A0A949N5P7_9ACTN</name>
<feature type="domain" description="DNA2/NAM7 helicase-like C-terminal" evidence="5">
    <location>
        <begin position="82"/>
        <end position="243"/>
    </location>
</feature>
<sequence>MAVGALWRTRKAVVVGDPKQLEPVVVLPFTAQQRLRAHYEVAETWVPKGTSVQQLVDRTNTWGTWLPDTSSEEDELWVGAPLRVHRRCDDPMFAVSNEIAYGGMMVDGVGEQGRADFTAASRSVWWHVAGSEARGHWVPEEGRALKEAVARLLRNGLPDDELFVLSPFRAVSAEAVKLLRGTVPQDRIGTVHTAQGKESDVVILILGTARDAAASRNWASQSANLLNVAVSRAKRRLIVIGDHDAWKRHRFFSTLARELPQYRTG</sequence>